<feature type="chain" id="PRO_5044828516" description="YdbS-like PH domain-containing protein" evidence="1">
    <location>
        <begin position="20"/>
        <end position="283"/>
    </location>
</feature>
<name>A0ABD3M7E2_9STRA</name>
<dbReference type="InterPro" id="IPR005182">
    <property type="entry name" value="YdbS-like_PH"/>
</dbReference>
<evidence type="ECO:0000313" key="3">
    <source>
        <dbReference type="EMBL" id="KAL3759858.1"/>
    </source>
</evidence>
<dbReference type="Proteomes" id="UP001530293">
    <property type="component" value="Unassembled WGS sequence"/>
</dbReference>
<feature type="signal peptide" evidence="1">
    <location>
        <begin position="1"/>
        <end position="19"/>
    </location>
</feature>
<dbReference type="Pfam" id="PF03703">
    <property type="entry name" value="bPH_2"/>
    <property type="match status" value="1"/>
</dbReference>
<organism evidence="3 4">
    <name type="scientific">Discostella pseudostelligera</name>
    <dbReference type="NCBI Taxonomy" id="259834"/>
    <lineage>
        <taxon>Eukaryota</taxon>
        <taxon>Sar</taxon>
        <taxon>Stramenopiles</taxon>
        <taxon>Ochrophyta</taxon>
        <taxon>Bacillariophyta</taxon>
        <taxon>Coscinodiscophyceae</taxon>
        <taxon>Thalassiosirophycidae</taxon>
        <taxon>Stephanodiscales</taxon>
        <taxon>Stephanodiscaceae</taxon>
        <taxon>Discostella</taxon>
    </lineage>
</organism>
<reference evidence="3 4" key="1">
    <citation type="submission" date="2024-10" db="EMBL/GenBank/DDBJ databases">
        <title>Updated reference genomes for cyclostephanoid diatoms.</title>
        <authorList>
            <person name="Roberts W.R."/>
            <person name="Alverson A.J."/>
        </authorList>
    </citation>
    <scope>NUCLEOTIDE SEQUENCE [LARGE SCALE GENOMIC DNA]</scope>
    <source>
        <strain evidence="3 4">AJA232-27</strain>
    </source>
</reference>
<gene>
    <name evidence="3" type="ORF">ACHAWU_007602</name>
</gene>
<keyword evidence="1" id="KW-0732">Signal</keyword>
<protein>
    <recommendedName>
        <fullName evidence="2">YdbS-like PH domain-containing protein</fullName>
    </recommendedName>
</protein>
<proteinExistence type="predicted"/>
<dbReference type="PANTHER" id="PTHR35688:SF2">
    <property type="entry name" value="NAD(P)-LINKED OXIDOREDUCTASE SUPERFAMILY PROTEIN"/>
    <property type="match status" value="1"/>
</dbReference>
<sequence length="283" mass="30780">MKLSAYTLAVFAAAASSNAFVVNTPRAIMTTGSRTQQCTARFMSESETVESAFVADVVVGEEEEDDKTFDAVEMMGKGAAKVRSRMSHLLVHMMNCPIKSVGGRRTEENGASSVINPNFVLFGFHGDIQAKRGKRKGGEAASATPSKAFATLAPEETFYEGPPAITETIAPTISILTVVGIVPAAAAWARQAWVRYTITNRRIRVTSGIGGKDMAEIVYPDVVEIRTVKRLFGDGDMVFFLRDGAKFEMRNVPNFDETIQFVLDNVNEDVASMYRKKGDVGAQ</sequence>
<evidence type="ECO:0000256" key="1">
    <source>
        <dbReference type="SAM" id="SignalP"/>
    </source>
</evidence>
<accession>A0ABD3M7E2</accession>
<dbReference type="AlphaFoldDB" id="A0ABD3M7E2"/>
<evidence type="ECO:0000313" key="4">
    <source>
        <dbReference type="Proteomes" id="UP001530293"/>
    </source>
</evidence>
<feature type="domain" description="YdbS-like PH" evidence="2">
    <location>
        <begin position="193"/>
        <end position="258"/>
    </location>
</feature>
<evidence type="ECO:0000259" key="2">
    <source>
        <dbReference type="Pfam" id="PF03703"/>
    </source>
</evidence>
<dbReference type="EMBL" id="JALLBG020000196">
    <property type="protein sequence ID" value="KAL3759858.1"/>
    <property type="molecule type" value="Genomic_DNA"/>
</dbReference>
<dbReference type="PANTHER" id="PTHR35688">
    <property type="entry name" value="NAD(P)-LINKED OXIDOREDUCTASE SUPERFAMILY PROTEIN"/>
    <property type="match status" value="1"/>
</dbReference>
<keyword evidence="4" id="KW-1185">Reference proteome</keyword>
<comment type="caution">
    <text evidence="3">The sequence shown here is derived from an EMBL/GenBank/DDBJ whole genome shotgun (WGS) entry which is preliminary data.</text>
</comment>